<evidence type="ECO:0000259" key="3">
    <source>
        <dbReference type="PROSITE" id="PS51387"/>
    </source>
</evidence>
<keyword evidence="1" id="KW-0285">Flavoprotein</keyword>
<evidence type="ECO:0000313" key="5">
    <source>
        <dbReference type="Proteomes" id="UP000317365"/>
    </source>
</evidence>
<dbReference type="Gene3D" id="3.30.70.2520">
    <property type="match status" value="1"/>
</dbReference>
<keyword evidence="5" id="KW-1185">Reference proteome</keyword>
<dbReference type="InterPro" id="IPR006094">
    <property type="entry name" value="Oxid_FAD_bind_N"/>
</dbReference>
<dbReference type="Gene3D" id="3.30.43.10">
    <property type="entry name" value="Uridine Diphospho-n-acetylenolpyruvylglucosamine Reductase, domain 2"/>
    <property type="match status" value="1"/>
</dbReference>
<gene>
    <name evidence="4" type="ORF">EXZ61_03585</name>
</gene>
<dbReference type="InterPro" id="IPR010031">
    <property type="entry name" value="FAD_lactone_oxidase-like"/>
</dbReference>
<dbReference type="InterPro" id="IPR006311">
    <property type="entry name" value="TAT_signal"/>
</dbReference>
<dbReference type="Pfam" id="PF04030">
    <property type="entry name" value="ALO"/>
    <property type="match status" value="1"/>
</dbReference>
<dbReference type="RefSeq" id="WP_142809102.1">
    <property type="nucleotide sequence ID" value="NZ_CP036282.1"/>
</dbReference>
<dbReference type="InterPro" id="IPR016171">
    <property type="entry name" value="Vanillyl_alc_oxidase_C-sub2"/>
</dbReference>
<dbReference type="Pfam" id="PF01565">
    <property type="entry name" value="FAD_binding_4"/>
    <property type="match status" value="1"/>
</dbReference>
<dbReference type="PANTHER" id="PTHR43762:SF1">
    <property type="entry name" value="D-ARABINONO-1,4-LACTONE OXIDASE"/>
    <property type="match status" value="1"/>
</dbReference>
<dbReference type="InterPro" id="IPR036318">
    <property type="entry name" value="FAD-bd_PCMH-like_sf"/>
</dbReference>
<protein>
    <submittedName>
        <fullName evidence="4">FAD-binding protein</fullName>
    </submittedName>
</protein>
<dbReference type="Proteomes" id="UP000317365">
    <property type="component" value="Chromosome"/>
</dbReference>
<dbReference type="PIRSF" id="PIRSF000136">
    <property type="entry name" value="LGO_GLO"/>
    <property type="match status" value="1"/>
</dbReference>
<dbReference type="InterPro" id="IPR007173">
    <property type="entry name" value="ALO_C"/>
</dbReference>
<name>A0A515EL34_9BURK</name>
<reference evidence="5" key="2">
    <citation type="journal article" date="2020" name="Int. J. Syst. Evol. Microbiol.">
        <title>Genomic insights into a novel species Rhodoferax aquaticus sp. nov., isolated from freshwater.</title>
        <authorList>
            <person name="Li T."/>
            <person name="Zhuo Y."/>
            <person name="Jin C.Z."/>
            <person name="Wu X."/>
            <person name="Ko S.R."/>
            <person name="Jin F.J."/>
            <person name="Ahn C.Y."/>
            <person name="Oh H.M."/>
            <person name="Lee H.G."/>
            <person name="Jin L."/>
        </authorList>
    </citation>
    <scope>NUCLEOTIDE SEQUENCE [LARGE SCALE GENOMIC DNA]</scope>
    <source>
        <strain evidence="5">Gr-4</strain>
    </source>
</reference>
<evidence type="ECO:0000256" key="1">
    <source>
        <dbReference type="ARBA" id="ARBA00022827"/>
    </source>
</evidence>
<dbReference type="GO" id="GO:0003885">
    <property type="term" value="F:D-arabinono-1,4-lactone oxidase activity"/>
    <property type="evidence" value="ECO:0007669"/>
    <property type="project" value="InterPro"/>
</dbReference>
<dbReference type="GO" id="GO:0071949">
    <property type="term" value="F:FAD binding"/>
    <property type="evidence" value="ECO:0007669"/>
    <property type="project" value="InterPro"/>
</dbReference>
<dbReference type="PANTHER" id="PTHR43762">
    <property type="entry name" value="L-GULONOLACTONE OXIDASE"/>
    <property type="match status" value="1"/>
</dbReference>
<keyword evidence="2" id="KW-0560">Oxidoreductase</keyword>
<organism evidence="4 5">
    <name type="scientific">Rhodoferax aquaticus</name>
    <dbReference type="NCBI Taxonomy" id="2527691"/>
    <lineage>
        <taxon>Bacteria</taxon>
        <taxon>Pseudomonadati</taxon>
        <taxon>Pseudomonadota</taxon>
        <taxon>Betaproteobacteria</taxon>
        <taxon>Burkholderiales</taxon>
        <taxon>Comamonadaceae</taxon>
        <taxon>Rhodoferax</taxon>
    </lineage>
</organism>
<accession>A0A515EL34</accession>
<dbReference type="AlphaFoldDB" id="A0A515EL34"/>
<dbReference type="InterPro" id="IPR016167">
    <property type="entry name" value="FAD-bd_PCMH_sub1"/>
</dbReference>
<dbReference type="PROSITE" id="PS51387">
    <property type="entry name" value="FAD_PCMH"/>
    <property type="match status" value="1"/>
</dbReference>
<evidence type="ECO:0000313" key="4">
    <source>
        <dbReference type="EMBL" id="QDL53329.1"/>
    </source>
</evidence>
<dbReference type="InterPro" id="IPR016169">
    <property type="entry name" value="FAD-bd_PCMH_sub2"/>
</dbReference>
<sequence>MTSRRDYLRGVVAGGLAISARGLVASQPAATESNASNTGEAPRWRNWSGIEQCQPQGWKVPADVGEVASLLRTSPGPIRCVGAGHSFSAVVPTGGTLLSLDRLSGLRSVTANSAVLGAGTRLQQVSRLLDAKGLGLHNLPDIDSQTLAGAMATGTHGTGAQFGALHSDLLSLTLVTPTGRVVQCSRTQEPDIFAAAQVSVGTLGVVTEVEMRVRPRYHLARKVWLDTTEALLEQAPALAKKHRQFEMYLLPFTGFGAAITHDEAPLGTVNHPPAGDEDVLQDLKKLRDWLGRWPSLRRWAAQQAIDKNQVEEATDVSWRLLSTQRPTRFNETECHVPQQNGVACLKEILAALEQRNDVFFPIEFRFTKGDDAWLSPFYQRDSCSIAAHALQGEPYDYLLSTLGPIYRRHGGRPHWGKLHDRSATELAAAYPRWKDFAQVRKALDPQGRMLTPYMAKLLGETRNA</sequence>
<keyword evidence="1" id="KW-0274">FAD</keyword>
<dbReference type="NCBIfam" id="TIGR01679">
    <property type="entry name" value="bact_FAD_ox"/>
    <property type="match status" value="1"/>
</dbReference>
<feature type="domain" description="FAD-binding PCMH-type" evidence="3">
    <location>
        <begin position="51"/>
        <end position="216"/>
    </location>
</feature>
<dbReference type="KEGG" id="rhg:EXZ61_03585"/>
<dbReference type="EMBL" id="CP036282">
    <property type="protein sequence ID" value="QDL53329.1"/>
    <property type="molecule type" value="Genomic_DNA"/>
</dbReference>
<evidence type="ECO:0000256" key="2">
    <source>
        <dbReference type="ARBA" id="ARBA00023002"/>
    </source>
</evidence>
<reference evidence="5" key="1">
    <citation type="submission" date="2019-02" db="EMBL/GenBank/DDBJ databases">
        <title>Complete genome sequence of Rhodoferax sp. Gr-4.</title>
        <authorList>
            <person name="Jin L."/>
        </authorList>
    </citation>
    <scope>NUCLEOTIDE SEQUENCE [LARGE SCALE GENOMIC DNA]</scope>
    <source>
        <strain evidence="5">Gr-4</strain>
    </source>
</reference>
<proteinExistence type="predicted"/>
<dbReference type="PROSITE" id="PS51318">
    <property type="entry name" value="TAT"/>
    <property type="match status" value="1"/>
</dbReference>
<dbReference type="InterPro" id="IPR016166">
    <property type="entry name" value="FAD-bd_PCMH"/>
</dbReference>
<dbReference type="SUPFAM" id="SSF56176">
    <property type="entry name" value="FAD-binding/transporter-associated domain-like"/>
    <property type="match status" value="1"/>
</dbReference>
<dbReference type="Gene3D" id="3.30.465.10">
    <property type="match status" value="1"/>
</dbReference>
<dbReference type="Gene3D" id="1.10.45.10">
    <property type="entry name" value="Vanillyl-alcohol Oxidase, Chain A, domain 4"/>
    <property type="match status" value="1"/>
</dbReference>
<dbReference type="GO" id="GO:0016020">
    <property type="term" value="C:membrane"/>
    <property type="evidence" value="ECO:0007669"/>
    <property type="project" value="InterPro"/>
</dbReference>